<dbReference type="FunFam" id="2.30.180.10:FF:000003">
    <property type="entry name" value="periostin isoform X1"/>
    <property type="match status" value="1"/>
</dbReference>
<dbReference type="PROSITE" id="PS50213">
    <property type="entry name" value="FAS1"/>
    <property type="match status" value="3"/>
</dbReference>
<dbReference type="Gene3D" id="2.30.180.10">
    <property type="entry name" value="FAS1 domain"/>
    <property type="match status" value="3"/>
</dbReference>
<dbReference type="PANTHER" id="PTHR10900">
    <property type="entry name" value="PERIOSTIN-RELATED"/>
    <property type="match status" value="1"/>
</dbReference>
<dbReference type="PANTHER" id="PTHR10900:SF12">
    <property type="entry name" value="PERIOSTIN"/>
    <property type="match status" value="1"/>
</dbReference>
<protein>
    <submittedName>
        <fullName evidence="3">Periostin-like</fullName>
    </submittedName>
</protein>
<dbReference type="GO" id="GO:0031012">
    <property type="term" value="C:extracellular matrix"/>
    <property type="evidence" value="ECO:0007669"/>
    <property type="project" value="TreeGrafter"/>
</dbReference>
<evidence type="ECO:0000313" key="3">
    <source>
        <dbReference type="RefSeq" id="XP_038820733.1"/>
    </source>
</evidence>
<name>A0A8U0PA44_SALNM</name>
<sequence>MLEQPHIQLAKQQNSGRMHRVVLYECCPGYMKLEGMKGCPAVAPIDHVYGTLGQVKASTTQEYSELSKVREEIEGKGSFTIFTPSNEAWDLLDPEVRSALVSNVNVELYNALHYHMVNRRMLTKDLKNDMSITSMYNKMGLYINHYSNGIVTVNCARIIHGNQVATNGVVHVIDRVITAVGNTIKDILEVNEDLSSFSAVALASGVMDKMGQPGHFTLFAPTNEAMENLGASFLERIMGDKAVIEALMNYHLLNSVQCSEAIMAGSVYETVEGSTIEIGCDGDSLTVNGIKMVLKKDIVTSNGVIHLIDKVLIPDSAKEVMELVGESQSTFSDMVSELGLSAAMKPETEYTLLAPLNPAFSGEYTLLAPLNPAFSGEYTLLAPLNPAFSGEYTLLDPLNPAFSGEYTLLAPLNPAFSDEVMAIDQNMLKVILQNHILKFKHTLSELYNGQLLETVSGKLLRVFIYRTVLTSFMSLWSFTVLTSLE</sequence>
<reference evidence="3" key="1">
    <citation type="submission" date="2025-08" db="UniProtKB">
        <authorList>
            <consortium name="RefSeq"/>
        </authorList>
    </citation>
    <scope>IDENTIFICATION</scope>
    <source>
        <tissue evidence="3">White muscle</tissue>
    </source>
</reference>
<dbReference type="InterPro" id="IPR050904">
    <property type="entry name" value="Adhesion/Biosynth-related"/>
</dbReference>
<dbReference type="AlphaFoldDB" id="A0A8U0PA44"/>
<dbReference type="Proteomes" id="UP000808372">
    <property type="component" value="Chromosome 26"/>
</dbReference>
<dbReference type="GO" id="GO:0007155">
    <property type="term" value="P:cell adhesion"/>
    <property type="evidence" value="ECO:0007669"/>
    <property type="project" value="TreeGrafter"/>
</dbReference>
<dbReference type="GO" id="GO:0030198">
    <property type="term" value="P:extracellular matrix organization"/>
    <property type="evidence" value="ECO:0007669"/>
    <property type="project" value="TreeGrafter"/>
</dbReference>
<feature type="domain" description="FAS1" evidence="1">
    <location>
        <begin position="44"/>
        <end position="177"/>
    </location>
</feature>
<dbReference type="RefSeq" id="XP_038820733.1">
    <property type="nucleotide sequence ID" value="XM_038964805.1"/>
</dbReference>
<dbReference type="SMART" id="SM00554">
    <property type="entry name" value="FAS1"/>
    <property type="match status" value="3"/>
</dbReference>
<keyword evidence="2" id="KW-1185">Reference proteome</keyword>
<dbReference type="KEGG" id="snh:120021167"/>
<dbReference type="Pfam" id="PF02469">
    <property type="entry name" value="Fasciclin"/>
    <property type="match status" value="3"/>
</dbReference>
<organism evidence="2 3">
    <name type="scientific">Salvelinus namaycush</name>
    <name type="common">Lake trout</name>
    <name type="synonym">Salmo namaycush</name>
    <dbReference type="NCBI Taxonomy" id="8040"/>
    <lineage>
        <taxon>Eukaryota</taxon>
        <taxon>Metazoa</taxon>
        <taxon>Chordata</taxon>
        <taxon>Craniata</taxon>
        <taxon>Vertebrata</taxon>
        <taxon>Euteleostomi</taxon>
        <taxon>Actinopterygii</taxon>
        <taxon>Neopterygii</taxon>
        <taxon>Teleostei</taxon>
        <taxon>Protacanthopterygii</taxon>
        <taxon>Salmoniformes</taxon>
        <taxon>Salmonidae</taxon>
        <taxon>Salmoninae</taxon>
        <taxon>Salvelinus</taxon>
    </lineage>
</organism>
<dbReference type="SUPFAM" id="SSF82153">
    <property type="entry name" value="FAS1 domain"/>
    <property type="match status" value="3"/>
</dbReference>
<dbReference type="GeneID" id="120021167"/>
<proteinExistence type="predicted"/>
<accession>A0A8U0PA44</accession>
<dbReference type="GO" id="GO:0005615">
    <property type="term" value="C:extracellular space"/>
    <property type="evidence" value="ECO:0007669"/>
    <property type="project" value="TreeGrafter"/>
</dbReference>
<feature type="domain" description="FAS1" evidence="1">
    <location>
        <begin position="361"/>
        <end position="485"/>
    </location>
</feature>
<dbReference type="GO" id="GO:0050839">
    <property type="term" value="F:cell adhesion molecule binding"/>
    <property type="evidence" value="ECO:0007669"/>
    <property type="project" value="TreeGrafter"/>
</dbReference>
<gene>
    <name evidence="3" type="primary">LOC120021167</name>
</gene>
<dbReference type="InterPro" id="IPR000782">
    <property type="entry name" value="FAS1_domain"/>
</dbReference>
<evidence type="ECO:0000313" key="2">
    <source>
        <dbReference type="Proteomes" id="UP000808372"/>
    </source>
</evidence>
<feature type="domain" description="FAS1" evidence="1">
    <location>
        <begin position="181"/>
        <end position="312"/>
    </location>
</feature>
<dbReference type="FunFam" id="2.30.180.10:FF:000001">
    <property type="entry name" value="periostin isoform X1"/>
    <property type="match status" value="1"/>
</dbReference>
<dbReference type="InterPro" id="IPR036378">
    <property type="entry name" value="FAS1_dom_sf"/>
</dbReference>
<evidence type="ECO:0000259" key="1">
    <source>
        <dbReference type="PROSITE" id="PS50213"/>
    </source>
</evidence>